<dbReference type="PROSITE" id="PS00028">
    <property type="entry name" value="ZINC_FINGER_C2H2_1"/>
    <property type="match status" value="2"/>
</dbReference>
<evidence type="ECO:0000256" key="3">
    <source>
        <dbReference type="ARBA" id="ARBA00022723"/>
    </source>
</evidence>
<keyword evidence="8" id="KW-0238">DNA-binding</keyword>
<dbReference type="SUPFAM" id="SSF57667">
    <property type="entry name" value="beta-beta-alpha zinc fingers"/>
    <property type="match status" value="1"/>
</dbReference>
<organism evidence="11">
    <name type="scientific">Cyprideis torosa</name>
    <dbReference type="NCBI Taxonomy" id="163714"/>
    <lineage>
        <taxon>Eukaryota</taxon>
        <taxon>Metazoa</taxon>
        <taxon>Ecdysozoa</taxon>
        <taxon>Arthropoda</taxon>
        <taxon>Crustacea</taxon>
        <taxon>Oligostraca</taxon>
        <taxon>Ostracoda</taxon>
        <taxon>Podocopa</taxon>
        <taxon>Podocopida</taxon>
        <taxon>Cytherocopina</taxon>
        <taxon>Cytheroidea</taxon>
        <taxon>Cytherideidae</taxon>
        <taxon>Cyprideis</taxon>
    </lineage>
</organism>
<evidence type="ECO:0000256" key="5">
    <source>
        <dbReference type="ARBA" id="ARBA00022771"/>
    </source>
</evidence>
<gene>
    <name evidence="11" type="ORF">CTOB1V02_LOCUS9613</name>
</gene>
<dbReference type="InterPro" id="IPR013087">
    <property type="entry name" value="Znf_C2H2_type"/>
</dbReference>
<keyword evidence="4" id="KW-0677">Repeat</keyword>
<evidence type="ECO:0000313" key="11">
    <source>
        <dbReference type="EMBL" id="CAD7231770.1"/>
    </source>
</evidence>
<dbReference type="FunFam" id="3.30.160.60:FF:000508">
    <property type="entry name" value="Myeloid zinc finger 1"/>
    <property type="match status" value="1"/>
</dbReference>
<dbReference type="Gene3D" id="3.30.160.60">
    <property type="entry name" value="Classic Zinc Finger"/>
    <property type="match status" value="2"/>
</dbReference>
<dbReference type="FunFam" id="3.30.160.60:FF:001450">
    <property type="entry name" value="zinc finger protein 774"/>
    <property type="match status" value="1"/>
</dbReference>
<keyword evidence="3" id="KW-0479">Metal-binding</keyword>
<dbReference type="EMBL" id="OB663855">
    <property type="protein sequence ID" value="CAD7231770.1"/>
    <property type="molecule type" value="Genomic_DNA"/>
</dbReference>
<dbReference type="GO" id="GO:0005634">
    <property type="term" value="C:nucleus"/>
    <property type="evidence" value="ECO:0007669"/>
    <property type="project" value="UniProtKB-SubCell"/>
</dbReference>
<evidence type="ECO:0000256" key="7">
    <source>
        <dbReference type="ARBA" id="ARBA00023015"/>
    </source>
</evidence>
<dbReference type="AlphaFoldDB" id="A0A7R8WHH7"/>
<dbReference type="GO" id="GO:0000981">
    <property type="term" value="F:DNA-binding transcription factor activity, RNA polymerase II-specific"/>
    <property type="evidence" value="ECO:0007669"/>
    <property type="project" value="TreeGrafter"/>
</dbReference>
<keyword evidence="6" id="KW-0862">Zinc</keyword>
<evidence type="ECO:0000256" key="2">
    <source>
        <dbReference type="ARBA" id="ARBA00006991"/>
    </source>
</evidence>
<comment type="subcellular location">
    <subcellularLocation>
        <location evidence="1">Nucleus</location>
    </subcellularLocation>
</comment>
<dbReference type="OrthoDB" id="6077919at2759"/>
<evidence type="ECO:0000256" key="8">
    <source>
        <dbReference type="ARBA" id="ARBA00023125"/>
    </source>
</evidence>
<sequence>MASEIQKEPSALETHSLDEVFNFAKLEDPDPHVLSGFQETVPLQDVTPGWTVSMGNNSQTWDVPDQIEVSEDDGTVRKGNNSGGDHCQKKKRFTCAVCGKSLSSKQSLKSHELTHTGEKPFACKICGKTFSKSRNLSTHILTHTGEKPFACRGEISRCKLLSWIPQAFDIVELSQLHAFFIDRLKRCV</sequence>
<keyword evidence="7" id="KW-0805">Transcription regulation</keyword>
<evidence type="ECO:0000256" key="1">
    <source>
        <dbReference type="ARBA" id="ARBA00004123"/>
    </source>
</evidence>
<comment type="similarity">
    <text evidence="2">Belongs to the krueppel C2H2-type zinc-finger protein family.</text>
</comment>
<name>A0A7R8WHH7_9CRUS</name>
<dbReference type="PROSITE" id="PS50157">
    <property type="entry name" value="ZINC_FINGER_C2H2_2"/>
    <property type="match status" value="2"/>
</dbReference>
<keyword evidence="9" id="KW-0804">Transcription</keyword>
<keyword evidence="5" id="KW-0863">Zinc-finger</keyword>
<evidence type="ECO:0000256" key="4">
    <source>
        <dbReference type="ARBA" id="ARBA00022737"/>
    </source>
</evidence>
<dbReference type="GO" id="GO:0008270">
    <property type="term" value="F:zinc ion binding"/>
    <property type="evidence" value="ECO:0007669"/>
    <property type="project" value="UniProtKB-KW"/>
</dbReference>
<evidence type="ECO:0000256" key="6">
    <source>
        <dbReference type="ARBA" id="ARBA00022833"/>
    </source>
</evidence>
<dbReference type="PANTHER" id="PTHR24394:SF48">
    <property type="entry name" value="ZINC FINGER PROTEIN 771"/>
    <property type="match status" value="1"/>
</dbReference>
<dbReference type="SMART" id="SM00355">
    <property type="entry name" value="ZnF_C2H2"/>
    <property type="match status" value="2"/>
</dbReference>
<accession>A0A7R8WHH7</accession>
<dbReference type="PANTHER" id="PTHR24394">
    <property type="entry name" value="ZINC FINGER PROTEIN"/>
    <property type="match status" value="1"/>
</dbReference>
<proteinExistence type="inferred from homology"/>
<keyword evidence="10" id="KW-0539">Nucleus</keyword>
<dbReference type="GO" id="GO:0003677">
    <property type="term" value="F:DNA binding"/>
    <property type="evidence" value="ECO:0007669"/>
    <property type="project" value="UniProtKB-KW"/>
</dbReference>
<dbReference type="GO" id="GO:0042802">
    <property type="term" value="F:identical protein binding"/>
    <property type="evidence" value="ECO:0007669"/>
    <property type="project" value="UniProtKB-ARBA"/>
</dbReference>
<dbReference type="InterPro" id="IPR036236">
    <property type="entry name" value="Znf_C2H2_sf"/>
</dbReference>
<evidence type="ECO:0000256" key="10">
    <source>
        <dbReference type="ARBA" id="ARBA00023242"/>
    </source>
</evidence>
<protein>
    <submittedName>
        <fullName evidence="11">Uncharacterized protein</fullName>
    </submittedName>
</protein>
<dbReference type="Pfam" id="PF00096">
    <property type="entry name" value="zf-C2H2"/>
    <property type="match status" value="2"/>
</dbReference>
<evidence type="ECO:0000256" key="9">
    <source>
        <dbReference type="ARBA" id="ARBA00023163"/>
    </source>
</evidence>
<reference evidence="11" key="1">
    <citation type="submission" date="2020-11" db="EMBL/GenBank/DDBJ databases">
        <authorList>
            <person name="Tran Van P."/>
        </authorList>
    </citation>
    <scope>NUCLEOTIDE SEQUENCE</scope>
</reference>